<proteinExistence type="predicted"/>
<evidence type="ECO:0000313" key="2">
    <source>
        <dbReference type="Proteomes" id="UP001612741"/>
    </source>
</evidence>
<keyword evidence="2" id="KW-1185">Reference proteome</keyword>
<protein>
    <submittedName>
        <fullName evidence="1">Uncharacterized protein</fullName>
    </submittedName>
</protein>
<dbReference type="Proteomes" id="UP001612741">
    <property type="component" value="Unassembled WGS sequence"/>
</dbReference>
<reference evidence="1 2" key="1">
    <citation type="submission" date="2024-10" db="EMBL/GenBank/DDBJ databases">
        <title>The Natural Products Discovery Center: Release of the First 8490 Sequenced Strains for Exploring Actinobacteria Biosynthetic Diversity.</title>
        <authorList>
            <person name="Kalkreuter E."/>
            <person name="Kautsar S.A."/>
            <person name="Yang D."/>
            <person name="Bader C.D."/>
            <person name="Teijaro C.N."/>
            <person name="Fluegel L."/>
            <person name="Davis C.M."/>
            <person name="Simpson J.R."/>
            <person name="Lauterbach L."/>
            <person name="Steele A.D."/>
            <person name="Gui C."/>
            <person name="Meng S."/>
            <person name="Li G."/>
            <person name="Viehrig K."/>
            <person name="Ye F."/>
            <person name="Su P."/>
            <person name="Kiefer A.F."/>
            <person name="Nichols A."/>
            <person name="Cepeda A.J."/>
            <person name="Yan W."/>
            <person name="Fan B."/>
            <person name="Jiang Y."/>
            <person name="Adhikari A."/>
            <person name="Zheng C.-J."/>
            <person name="Schuster L."/>
            <person name="Cowan T.M."/>
            <person name="Smanski M.J."/>
            <person name="Chevrette M.G."/>
            <person name="De Carvalho L.P.S."/>
            <person name="Shen B."/>
        </authorList>
    </citation>
    <scope>NUCLEOTIDE SEQUENCE [LARGE SCALE GENOMIC DNA]</scope>
    <source>
        <strain evidence="1 2">NPDC050545</strain>
    </source>
</reference>
<dbReference type="RefSeq" id="WP_397079725.1">
    <property type="nucleotide sequence ID" value="NZ_JBITGY010000002.1"/>
</dbReference>
<sequence>MNTDPATKAGRRQIARNARAHGYYDFPASPGQGRQLQIDCPLCRQRVSTAWESGKTHTALLDAAMDEHLLDDCEHGPQQ</sequence>
<organism evidence="1 2">
    <name type="scientific">Nonomuraea typhae</name>
    <dbReference type="NCBI Taxonomy" id="2603600"/>
    <lineage>
        <taxon>Bacteria</taxon>
        <taxon>Bacillati</taxon>
        <taxon>Actinomycetota</taxon>
        <taxon>Actinomycetes</taxon>
        <taxon>Streptosporangiales</taxon>
        <taxon>Streptosporangiaceae</taxon>
        <taxon>Nonomuraea</taxon>
    </lineage>
</organism>
<name>A0ABW7YMI9_9ACTN</name>
<accession>A0ABW7YMI9</accession>
<evidence type="ECO:0000313" key="1">
    <source>
        <dbReference type="EMBL" id="MFI6497106.1"/>
    </source>
</evidence>
<dbReference type="EMBL" id="JBITGY010000002">
    <property type="protein sequence ID" value="MFI6497106.1"/>
    <property type="molecule type" value="Genomic_DNA"/>
</dbReference>
<comment type="caution">
    <text evidence="1">The sequence shown here is derived from an EMBL/GenBank/DDBJ whole genome shotgun (WGS) entry which is preliminary data.</text>
</comment>
<gene>
    <name evidence="1" type="ORF">ACIBG2_06980</name>
</gene>